<organism evidence="2 3">
    <name type="scientific">Thermocladium modestius</name>
    <dbReference type="NCBI Taxonomy" id="62609"/>
    <lineage>
        <taxon>Archaea</taxon>
        <taxon>Thermoproteota</taxon>
        <taxon>Thermoprotei</taxon>
        <taxon>Thermoproteales</taxon>
        <taxon>Thermoproteaceae</taxon>
        <taxon>Thermocladium</taxon>
    </lineage>
</organism>
<reference evidence="2" key="1">
    <citation type="journal article" date="2014" name="Int. J. Syst. Evol. Microbiol.">
        <title>Complete genome sequence of Corynebacterium casei LMG S-19264T (=DSM 44701T), isolated from a smear-ripened cheese.</title>
        <authorList>
            <consortium name="US DOE Joint Genome Institute (JGI-PGF)"/>
            <person name="Walter F."/>
            <person name="Albersmeier A."/>
            <person name="Kalinowski J."/>
            <person name="Ruckert C."/>
        </authorList>
    </citation>
    <scope>NUCLEOTIDE SEQUENCE</scope>
    <source>
        <strain evidence="2">JCM 10088</strain>
    </source>
</reference>
<dbReference type="SUPFAM" id="SSF56524">
    <property type="entry name" value="Oxidoreductase molybdopterin-binding domain"/>
    <property type="match status" value="1"/>
</dbReference>
<dbReference type="Pfam" id="PF00174">
    <property type="entry name" value="Oxidored_molyb"/>
    <property type="match status" value="1"/>
</dbReference>
<comment type="caution">
    <text evidence="2">The sequence shown here is derived from an EMBL/GenBank/DDBJ whole genome shotgun (WGS) entry which is preliminary data.</text>
</comment>
<protein>
    <submittedName>
        <fullName evidence="2">Sulfite oxidase-like oxidoreductase</fullName>
    </submittedName>
</protein>
<dbReference type="InterPro" id="IPR000572">
    <property type="entry name" value="OxRdtase_Mopterin-bd_dom"/>
</dbReference>
<gene>
    <name evidence="2" type="ORF">GCM10007981_18450</name>
</gene>
<dbReference type="RefSeq" id="WP_188597104.1">
    <property type="nucleotide sequence ID" value="NZ_BMNL01000004.1"/>
</dbReference>
<sequence length="216" mass="24729">MEQQAIEEALTRKCGEVVYSREWPPNQVRANKFVIYDAFDPGRPPSVDEVKLEVTGAVDRRLEVTLIDMMTKLPCVDLVMDFHCVTGWSVSNVKWRGVQTKYLLGLAGPRGRFAMAVGLDGYTTNMPLDALTSEESIVAYAMNGAILPRKHGYPLRLVVPSRYAWKSAKYLSKLVVMNEDEQGYWEMLGYHDNGDPWLEERFRARDALMMRRRVSF</sequence>
<reference evidence="2" key="2">
    <citation type="submission" date="2020-09" db="EMBL/GenBank/DDBJ databases">
        <authorList>
            <person name="Sun Q."/>
            <person name="Ohkuma M."/>
        </authorList>
    </citation>
    <scope>NUCLEOTIDE SEQUENCE</scope>
    <source>
        <strain evidence="2">JCM 10088</strain>
    </source>
</reference>
<dbReference type="AlphaFoldDB" id="A0A830GZP7"/>
<name>A0A830GZP7_9CREN</name>
<proteinExistence type="predicted"/>
<dbReference type="PANTHER" id="PTHR43032">
    <property type="entry name" value="PROTEIN-METHIONINE-SULFOXIDE REDUCTASE"/>
    <property type="match status" value="1"/>
</dbReference>
<evidence type="ECO:0000313" key="2">
    <source>
        <dbReference type="EMBL" id="GGP22428.1"/>
    </source>
</evidence>
<feature type="domain" description="Oxidoreductase molybdopterin-binding" evidence="1">
    <location>
        <begin position="47"/>
        <end position="185"/>
    </location>
</feature>
<dbReference type="OrthoDB" id="24039at2157"/>
<accession>A0A830GZP7</accession>
<evidence type="ECO:0000313" key="3">
    <source>
        <dbReference type="Proteomes" id="UP000610960"/>
    </source>
</evidence>
<dbReference type="Gene3D" id="3.90.420.10">
    <property type="entry name" value="Oxidoreductase, molybdopterin-binding domain"/>
    <property type="match status" value="1"/>
</dbReference>
<keyword evidence="3" id="KW-1185">Reference proteome</keyword>
<dbReference type="InterPro" id="IPR036374">
    <property type="entry name" value="OxRdtase_Mopterin-bd_sf"/>
</dbReference>
<evidence type="ECO:0000259" key="1">
    <source>
        <dbReference type="Pfam" id="PF00174"/>
    </source>
</evidence>
<dbReference type="Proteomes" id="UP000610960">
    <property type="component" value="Unassembled WGS sequence"/>
</dbReference>
<dbReference type="EMBL" id="BMNL01000004">
    <property type="protein sequence ID" value="GGP22428.1"/>
    <property type="molecule type" value="Genomic_DNA"/>
</dbReference>
<dbReference type="PANTHER" id="PTHR43032:SF4">
    <property type="entry name" value="OXIDOREDUCTASE MOLYBDOPTERIN-BINDING DOMAIN-CONTAINING PROTEIN"/>
    <property type="match status" value="1"/>
</dbReference>